<evidence type="ECO:0000256" key="3">
    <source>
        <dbReference type="ARBA" id="ARBA00022679"/>
    </source>
</evidence>
<dbReference type="InterPro" id="IPR001736">
    <property type="entry name" value="PLipase_D/transphosphatidylase"/>
</dbReference>
<evidence type="ECO:0000256" key="5">
    <source>
        <dbReference type="ARBA" id="ARBA00023098"/>
    </source>
</evidence>
<dbReference type="Pfam" id="PF00614">
    <property type="entry name" value="PLDc"/>
    <property type="match status" value="1"/>
</dbReference>
<keyword evidence="5" id="KW-0443">Lipid metabolism</keyword>
<keyword evidence="7" id="KW-1208">Phospholipid metabolism</keyword>
<gene>
    <name evidence="9" type="ORF">JCM19241_612</name>
</gene>
<keyword evidence="3 9" id="KW-0808">Transferase</keyword>
<dbReference type="GO" id="GO:0003882">
    <property type="term" value="F:CDP-diacylglycerol-serine O-phosphatidyltransferase activity"/>
    <property type="evidence" value="ECO:0007669"/>
    <property type="project" value="UniProtKB-EC"/>
</dbReference>
<dbReference type="GO" id="GO:0005829">
    <property type="term" value="C:cytosol"/>
    <property type="evidence" value="ECO:0007669"/>
    <property type="project" value="TreeGrafter"/>
</dbReference>
<evidence type="ECO:0000256" key="1">
    <source>
        <dbReference type="ARBA" id="ARBA00010682"/>
    </source>
</evidence>
<dbReference type="Proteomes" id="UP000031666">
    <property type="component" value="Unassembled WGS sequence"/>
</dbReference>
<dbReference type="PANTHER" id="PTHR12586:SF1">
    <property type="entry name" value="CDP-DIACYLGLYCEROL--GLYCEROL-3-PHOSPHATE 3-PHOSPHATIDYLTRANSFERASE, MITOCHONDRIAL"/>
    <property type="match status" value="1"/>
</dbReference>
<evidence type="ECO:0000313" key="10">
    <source>
        <dbReference type="Proteomes" id="UP000031666"/>
    </source>
</evidence>
<dbReference type="SUPFAM" id="SSF56024">
    <property type="entry name" value="Phospholipase D/nuclease"/>
    <property type="match status" value="1"/>
</dbReference>
<evidence type="ECO:0000256" key="6">
    <source>
        <dbReference type="ARBA" id="ARBA00023209"/>
    </source>
</evidence>
<keyword evidence="6" id="KW-0594">Phospholipid biosynthesis</keyword>
<dbReference type="STRING" id="1481914.JCM19241_612"/>
<sequence>MLLWKHEENSYHLKGMWVDKTRMLITGNNLNPRAWKLDLENALLIQDKNGLIQEQFEQEFENIFQHTQRIGSYKHIEKVENYPDAVQKLLRKVTRVKADRVLKQLL</sequence>
<dbReference type="PANTHER" id="PTHR12586">
    <property type="entry name" value="CDP-DIACYLGLYCEROL--SERINE O-PHOSPHATIDYLTRANSFERASE"/>
    <property type="match status" value="1"/>
</dbReference>
<keyword evidence="2" id="KW-0444">Lipid biosynthesis</keyword>
<dbReference type="EC" id="2.7.8.8" evidence="9"/>
<feature type="domain" description="PLD phosphodiesterase" evidence="8">
    <location>
        <begin position="9"/>
        <end position="34"/>
    </location>
</feature>
<accession>A0A0B8QGX2</accession>
<evidence type="ECO:0000256" key="2">
    <source>
        <dbReference type="ARBA" id="ARBA00022516"/>
    </source>
</evidence>
<evidence type="ECO:0000259" key="8">
    <source>
        <dbReference type="Pfam" id="PF00614"/>
    </source>
</evidence>
<evidence type="ECO:0000313" key="9">
    <source>
        <dbReference type="EMBL" id="GAM78890.1"/>
    </source>
</evidence>
<comment type="similarity">
    <text evidence="1">Belongs to the CDP-alcohol phosphatidyltransferase class-II family.</text>
</comment>
<reference evidence="9 10" key="2">
    <citation type="submission" date="2015-01" db="EMBL/GenBank/DDBJ databases">
        <authorList>
            <consortium name="NBRP consortium"/>
            <person name="Sawabe T."/>
            <person name="Meirelles P."/>
            <person name="Feng G."/>
            <person name="Sayaka M."/>
            <person name="Hattori M."/>
            <person name="Ohkuma M."/>
        </authorList>
    </citation>
    <scope>NUCLEOTIDE SEQUENCE [LARGE SCALE GENOMIC DNA]</scope>
    <source>
        <strain evidence="10">JCM 19241</strain>
    </source>
</reference>
<name>A0A0B8QGX2_9VIBR</name>
<dbReference type="EMBL" id="BBSC01000023">
    <property type="protein sequence ID" value="GAM78890.1"/>
    <property type="molecule type" value="Genomic_DNA"/>
</dbReference>
<dbReference type="GO" id="GO:0032049">
    <property type="term" value="P:cardiolipin biosynthetic process"/>
    <property type="evidence" value="ECO:0007669"/>
    <property type="project" value="InterPro"/>
</dbReference>
<dbReference type="GO" id="GO:0008444">
    <property type="term" value="F:CDP-diacylglycerol-glycerol-3-phosphate 3-phosphatidyltransferase activity"/>
    <property type="evidence" value="ECO:0007669"/>
    <property type="project" value="InterPro"/>
</dbReference>
<dbReference type="AlphaFoldDB" id="A0A0B8QGX2"/>
<dbReference type="InterPro" id="IPR016270">
    <property type="entry name" value="PGS1"/>
</dbReference>
<proteinExistence type="inferred from homology"/>
<evidence type="ECO:0000256" key="7">
    <source>
        <dbReference type="ARBA" id="ARBA00023264"/>
    </source>
</evidence>
<comment type="caution">
    <text evidence="9">The sequence shown here is derived from an EMBL/GenBank/DDBJ whole genome shotgun (WGS) entry which is preliminary data.</text>
</comment>
<organism evidence="9 10">
    <name type="scientific">Vibrio ishigakensis</name>
    <dbReference type="NCBI Taxonomy" id="1481914"/>
    <lineage>
        <taxon>Bacteria</taxon>
        <taxon>Pseudomonadati</taxon>
        <taxon>Pseudomonadota</taxon>
        <taxon>Gammaproteobacteria</taxon>
        <taxon>Vibrionales</taxon>
        <taxon>Vibrionaceae</taxon>
        <taxon>Vibrio</taxon>
    </lineage>
</organism>
<reference evidence="9 10" key="1">
    <citation type="submission" date="2015-01" db="EMBL/GenBank/DDBJ databases">
        <title>Vibrio sp. C94 JCM 19241 whole genome shotgun sequence.</title>
        <authorList>
            <person name="Sawabe T."/>
            <person name="Meirelles P."/>
            <person name="Feng G."/>
            <person name="Sayaka M."/>
            <person name="Hattori M."/>
            <person name="Ohkuma M."/>
        </authorList>
    </citation>
    <scope>NUCLEOTIDE SEQUENCE [LARGE SCALE GENOMIC DNA]</scope>
    <source>
        <strain evidence="10">JCM 19241</strain>
    </source>
</reference>
<evidence type="ECO:0000256" key="4">
    <source>
        <dbReference type="ARBA" id="ARBA00022737"/>
    </source>
</evidence>
<dbReference type="Gene3D" id="3.30.870.10">
    <property type="entry name" value="Endonuclease Chain A"/>
    <property type="match status" value="1"/>
</dbReference>
<keyword evidence="4" id="KW-0677">Repeat</keyword>
<protein>
    <submittedName>
        <fullName evidence="9">CDP-diacylglycerol-serine O-phosphatidyltransferase</fullName>
        <ecNumber evidence="9">2.7.8.8</ecNumber>
    </submittedName>
</protein>